<keyword evidence="2" id="KW-1185">Reference proteome</keyword>
<protein>
    <submittedName>
        <fullName evidence="1">Uncharacterized protein</fullName>
    </submittedName>
</protein>
<proteinExistence type="predicted"/>
<reference evidence="1 2" key="1">
    <citation type="submission" date="2020-08" db="EMBL/GenBank/DDBJ databases">
        <title>Genomic Encyclopedia of Type Strains, Phase IV (KMG-IV): sequencing the most valuable type-strain genomes for metagenomic binning, comparative biology and taxonomic classification.</title>
        <authorList>
            <person name="Goeker M."/>
        </authorList>
    </citation>
    <scope>NUCLEOTIDE SEQUENCE [LARGE SCALE GENOMIC DNA]</scope>
    <source>
        <strain evidence="1 2">DSM 103526</strain>
    </source>
</reference>
<dbReference type="AlphaFoldDB" id="A0A841L6C7"/>
<comment type="caution">
    <text evidence="1">The sequence shown here is derived from an EMBL/GenBank/DDBJ whole genome shotgun (WGS) entry which is preliminary data.</text>
</comment>
<dbReference type="RefSeq" id="WP_184313298.1">
    <property type="nucleotide sequence ID" value="NZ_JACHEN010000044.1"/>
</dbReference>
<name>A0A841L6C7_9FIRM</name>
<dbReference type="EMBL" id="JACHEN010000044">
    <property type="protein sequence ID" value="MBB6218642.1"/>
    <property type="molecule type" value="Genomic_DNA"/>
</dbReference>
<dbReference type="Proteomes" id="UP000579281">
    <property type="component" value="Unassembled WGS sequence"/>
</dbReference>
<evidence type="ECO:0000313" key="1">
    <source>
        <dbReference type="EMBL" id="MBB6218642.1"/>
    </source>
</evidence>
<gene>
    <name evidence="1" type="ORF">HNQ80_004816</name>
</gene>
<organism evidence="1 2">
    <name type="scientific">Anaerosolibacter carboniphilus</name>
    <dbReference type="NCBI Taxonomy" id="1417629"/>
    <lineage>
        <taxon>Bacteria</taxon>
        <taxon>Bacillati</taxon>
        <taxon>Bacillota</taxon>
        <taxon>Clostridia</taxon>
        <taxon>Peptostreptococcales</taxon>
        <taxon>Thermotaleaceae</taxon>
        <taxon>Anaerosolibacter</taxon>
    </lineage>
</organism>
<accession>A0A841L6C7</accession>
<sequence>MSKAKTTKKEEGKKKLLCIPTPSVNKVKNFPIPQEEIEELKHLANKKLTFSFRFLELEHEAFNLGGTCVNWVNDLFLMMQELSGITRNQFVNELRDHYRSHTHDWSKVDYRYRLNEEFLEQVECRQARISSSKGGIHGFIVGNRFYVVWIDPHHNLYPDERYGGLKIFKAPETCCGHRDLELQILNRKNKELEELLEEYTRPAM</sequence>
<evidence type="ECO:0000313" key="2">
    <source>
        <dbReference type="Proteomes" id="UP000579281"/>
    </source>
</evidence>